<dbReference type="Proteomes" id="UP000245207">
    <property type="component" value="Unassembled WGS sequence"/>
</dbReference>
<evidence type="ECO:0000259" key="1">
    <source>
        <dbReference type="Pfam" id="PF00646"/>
    </source>
</evidence>
<dbReference type="InterPro" id="IPR001810">
    <property type="entry name" value="F-box_dom"/>
</dbReference>
<keyword evidence="3" id="KW-1185">Reference proteome</keyword>
<dbReference type="OrthoDB" id="1848700at2759"/>
<sequence length="320" mass="36071">MDYEGERVRMNVEGDRLSSLPDDLIQKIFSLIGTKHAVQTSVLSYKWRFMWTSMACLDFSNVSSVKLSFRGKASQVFVKKILNYAFSHNVQQLTVTCLLDKKIVFPLSLFSSETLKHLYLVGSTNDNVHSITPTSTWELPALTTLHLDHVTLYDNNADNCAGLFSKCTNLMDLTLSYCNITTSNSFTICHPQLSNLSLENGDWGFKCYECEGFTSLETLELCIDKPDKADAHKIVGVLQLFNYVKTLNLSLEIIYREGFPSLETLELCIDKPDKADAHKIVGVLQLFNYVKTLNLSLEIIYRGSFFIHGSNRASSDGARI</sequence>
<dbReference type="AlphaFoldDB" id="A0A2U1NCE1"/>
<dbReference type="InterPro" id="IPR032675">
    <property type="entry name" value="LRR_dom_sf"/>
</dbReference>
<dbReference type="CDD" id="cd22160">
    <property type="entry name" value="F-box_AtFBL13-like"/>
    <property type="match status" value="1"/>
</dbReference>
<gene>
    <name evidence="2" type="ORF">CTI12_AA159610</name>
</gene>
<dbReference type="SUPFAM" id="SSF52047">
    <property type="entry name" value="RNI-like"/>
    <property type="match status" value="1"/>
</dbReference>
<name>A0A2U1NCE1_ARTAN</name>
<feature type="domain" description="F-box" evidence="1">
    <location>
        <begin position="17"/>
        <end position="54"/>
    </location>
</feature>
<proteinExistence type="predicted"/>
<dbReference type="EMBL" id="PKPP01003120">
    <property type="protein sequence ID" value="PWA71195.1"/>
    <property type="molecule type" value="Genomic_DNA"/>
</dbReference>
<dbReference type="InterPro" id="IPR036047">
    <property type="entry name" value="F-box-like_dom_sf"/>
</dbReference>
<accession>A0A2U1NCE1</accession>
<dbReference type="InterPro" id="IPR053781">
    <property type="entry name" value="F-box_AtFBL13-like"/>
</dbReference>
<protein>
    <submittedName>
        <fullName evidence="2">F-box domain, Leucine-rich repeat domain, L domain-like protein</fullName>
    </submittedName>
</protein>
<dbReference type="PANTHER" id="PTHR32212:SF260">
    <property type="entry name" value="LEUCINE-RICH REPEAT DOMAIN SUPERFAMILY, F-BOX-LIKE DOMAIN SUPERFAMILY"/>
    <property type="match status" value="1"/>
</dbReference>
<dbReference type="SUPFAM" id="SSF81383">
    <property type="entry name" value="F-box domain"/>
    <property type="match status" value="1"/>
</dbReference>
<dbReference type="Pfam" id="PF00646">
    <property type="entry name" value="F-box"/>
    <property type="match status" value="1"/>
</dbReference>
<reference evidence="2 3" key="1">
    <citation type="journal article" date="2018" name="Mol. Plant">
        <title>The genome of Artemisia annua provides insight into the evolution of Asteraceae family and artemisinin biosynthesis.</title>
        <authorList>
            <person name="Shen Q."/>
            <person name="Zhang L."/>
            <person name="Liao Z."/>
            <person name="Wang S."/>
            <person name="Yan T."/>
            <person name="Shi P."/>
            <person name="Liu M."/>
            <person name="Fu X."/>
            <person name="Pan Q."/>
            <person name="Wang Y."/>
            <person name="Lv Z."/>
            <person name="Lu X."/>
            <person name="Zhang F."/>
            <person name="Jiang W."/>
            <person name="Ma Y."/>
            <person name="Chen M."/>
            <person name="Hao X."/>
            <person name="Li L."/>
            <person name="Tang Y."/>
            <person name="Lv G."/>
            <person name="Zhou Y."/>
            <person name="Sun X."/>
            <person name="Brodelius P.E."/>
            <person name="Rose J.K.C."/>
            <person name="Tang K."/>
        </authorList>
    </citation>
    <scope>NUCLEOTIDE SEQUENCE [LARGE SCALE GENOMIC DNA]</scope>
    <source>
        <strain evidence="3">cv. Huhao1</strain>
        <tissue evidence="2">Leaf</tissue>
    </source>
</reference>
<organism evidence="2 3">
    <name type="scientific">Artemisia annua</name>
    <name type="common">Sweet wormwood</name>
    <dbReference type="NCBI Taxonomy" id="35608"/>
    <lineage>
        <taxon>Eukaryota</taxon>
        <taxon>Viridiplantae</taxon>
        <taxon>Streptophyta</taxon>
        <taxon>Embryophyta</taxon>
        <taxon>Tracheophyta</taxon>
        <taxon>Spermatophyta</taxon>
        <taxon>Magnoliopsida</taxon>
        <taxon>eudicotyledons</taxon>
        <taxon>Gunneridae</taxon>
        <taxon>Pentapetalae</taxon>
        <taxon>asterids</taxon>
        <taxon>campanulids</taxon>
        <taxon>Asterales</taxon>
        <taxon>Asteraceae</taxon>
        <taxon>Asteroideae</taxon>
        <taxon>Anthemideae</taxon>
        <taxon>Artemisiinae</taxon>
        <taxon>Artemisia</taxon>
    </lineage>
</organism>
<dbReference type="PANTHER" id="PTHR32212">
    <property type="entry name" value="CYCLIN-LIKE F-BOX"/>
    <property type="match status" value="1"/>
</dbReference>
<dbReference type="Gene3D" id="3.80.10.10">
    <property type="entry name" value="Ribonuclease Inhibitor"/>
    <property type="match status" value="1"/>
</dbReference>
<evidence type="ECO:0000313" key="2">
    <source>
        <dbReference type="EMBL" id="PWA71195.1"/>
    </source>
</evidence>
<comment type="caution">
    <text evidence="2">The sequence shown here is derived from an EMBL/GenBank/DDBJ whole genome shotgun (WGS) entry which is preliminary data.</text>
</comment>
<evidence type="ECO:0000313" key="3">
    <source>
        <dbReference type="Proteomes" id="UP000245207"/>
    </source>
</evidence>
<dbReference type="STRING" id="35608.A0A2U1NCE1"/>